<dbReference type="InterPro" id="IPR018771">
    <property type="entry name" value="PocR_dom"/>
</dbReference>
<dbReference type="EMBL" id="JAJJPB010000041">
    <property type="protein sequence ID" value="MCC9296658.1"/>
    <property type="molecule type" value="Genomic_DNA"/>
</dbReference>
<reference evidence="5" key="1">
    <citation type="submission" date="2021-11" db="EMBL/GenBank/DDBJ databases">
        <authorList>
            <person name="Qingchun L."/>
            <person name="Dong Z."/>
            <person name="Zongwei Q."/>
            <person name="Jia Z."/>
            <person name="Duotao L."/>
        </authorList>
    </citation>
    <scope>NUCLEOTIDE SEQUENCE</scope>
    <source>
        <strain evidence="5">WLY-B-L2</strain>
    </source>
</reference>
<dbReference type="PRINTS" id="PR00032">
    <property type="entry name" value="HTHARAC"/>
</dbReference>
<evidence type="ECO:0000256" key="1">
    <source>
        <dbReference type="ARBA" id="ARBA00023015"/>
    </source>
</evidence>
<evidence type="ECO:0000256" key="2">
    <source>
        <dbReference type="ARBA" id="ARBA00023125"/>
    </source>
</evidence>
<proteinExistence type="predicted"/>
<keyword evidence="1" id="KW-0805">Transcription regulation</keyword>
<evidence type="ECO:0000313" key="5">
    <source>
        <dbReference type="EMBL" id="MCC9296658.1"/>
    </source>
</evidence>
<keyword evidence="2" id="KW-0238">DNA-binding</keyword>
<accession>A0ABS8ND56</accession>
<dbReference type="InterPro" id="IPR018062">
    <property type="entry name" value="HTH_AraC-typ_CS"/>
</dbReference>
<comment type="caution">
    <text evidence="5">The sequence shown here is derived from an EMBL/GenBank/DDBJ whole genome shotgun (WGS) entry which is preliminary data.</text>
</comment>
<dbReference type="PROSITE" id="PS01124">
    <property type="entry name" value="HTH_ARAC_FAMILY_2"/>
    <property type="match status" value="1"/>
</dbReference>
<protein>
    <submittedName>
        <fullName evidence="5">PocR ligand-binding domain-containing protein</fullName>
    </submittedName>
</protein>
<dbReference type="PROSITE" id="PS00041">
    <property type="entry name" value="HTH_ARAC_FAMILY_1"/>
    <property type="match status" value="1"/>
</dbReference>
<gene>
    <name evidence="5" type="ORF">LN736_17610</name>
</gene>
<organism evidence="5 6">
    <name type="scientific">Clostridium aromativorans</name>
    <dbReference type="NCBI Taxonomy" id="2836848"/>
    <lineage>
        <taxon>Bacteria</taxon>
        <taxon>Bacillati</taxon>
        <taxon>Bacillota</taxon>
        <taxon>Clostridia</taxon>
        <taxon>Eubacteriales</taxon>
        <taxon>Clostridiaceae</taxon>
        <taxon>Clostridium</taxon>
    </lineage>
</organism>
<dbReference type="PANTHER" id="PTHR43280">
    <property type="entry name" value="ARAC-FAMILY TRANSCRIPTIONAL REGULATOR"/>
    <property type="match status" value="1"/>
</dbReference>
<dbReference type="SMART" id="SM00342">
    <property type="entry name" value="HTH_ARAC"/>
    <property type="match status" value="1"/>
</dbReference>
<dbReference type="Gene3D" id="1.10.10.60">
    <property type="entry name" value="Homeodomain-like"/>
    <property type="match status" value="2"/>
</dbReference>
<dbReference type="PANTHER" id="PTHR43280:SF10">
    <property type="entry name" value="REGULATORY PROTEIN POCR"/>
    <property type="match status" value="1"/>
</dbReference>
<dbReference type="Pfam" id="PF10114">
    <property type="entry name" value="PocR"/>
    <property type="match status" value="1"/>
</dbReference>
<dbReference type="Proteomes" id="UP001165422">
    <property type="component" value="Unassembled WGS sequence"/>
</dbReference>
<dbReference type="InterPro" id="IPR009057">
    <property type="entry name" value="Homeodomain-like_sf"/>
</dbReference>
<name>A0ABS8ND56_9CLOT</name>
<dbReference type="InterPro" id="IPR020449">
    <property type="entry name" value="Tscrpt_reg_AraC-type_HTH"/>
</dbReference>
<evidence type="ECO:0000259" key="4">
    <source>
        <dbReference type="PROSITE" id="PS01124"/>
    </source>
</evidence>
<dbReference type="Pfam" id="PF12833">
    <property type="entry name" value="HTH_18"/>
    <property type="match status" value="1"/>
</dbReference>
<dbReference type="SUPFAM" id="SSF46689">
    <property type="entry name" value="Homeodomain-like"/>
    <property type="match status" value="2"/>
</dbReference>
<keyword evidence="3" id="KW-0804">Transcription</keyword>
<evidence type="ECO:0000313" key="6">
    <source>
        <dbReference type="Proteomes" id="UP001165422"/>
    </source>
</evidence>
<sequence>MKSNFPNLDYIINVNNFQKIQDAISKVVETSLLTVDYKGTPVTKHSNCSDFCKIIRTNCIYSKLCEKCDSRGGLEAARLQHPYVYICHMGLLVFAIPVIVDGQYLGALVGGQILIKEDCRKKDLERIFEDKFTKAKLFDKKEIEEAYKKIRVVSLDRIKSVANMIFLISNYIVEEALLKIKLNEMNEEILMTSRNKNVEEVLLKTKLNEMSQIISMTSRDENMKNVNITQGKEPDKVYSLIDTINKGIYNKSFEIKEQKNNIILRPALEYIQNNYYHSISLDEMASLCNISSSYFSKLFKKMTGENFSNYISKLRMKKAKELLETSDISIKNLSIDLGFEDCGYFVKVFKKIVGVTPSSYRLQHKFKHNEVQ</sequence>
<evidence type="ECO:0000256" key="3">
    <source>
        <dbReference type="ARBA" id="ARBA00023163"/>
    </source>
</evidence>
<keyword evidence="6" id="KW-1185">Reference proteome</keyword>
<dbReference type="InterPro" id="IPR018060">
    <property type="entry name" value="HTH_AraC"/>
</dbReference>
<dbReference type="RefSeq" id="WP_229982102.1">
    <property type="nucleotide sequence ID" value="NZ_JAJJPB010000041.1"/>
</dbReference>
<feature type="domain" description="HTH araC/xylS-type" evidence="4">
    <location>
        <begin position="265"/>
        <end position="363"/>
    </location>
</feature>